<evidence type="ECO:0000256" key="10">
    <source>
        <dbReference type="ARBA" id="ARBA00023010"/>
    </source>
</evidence>
<evidence type="ECO:0000256" key="4">
    <source>
        <dbReference type="ARBA" id="ARBA00022475"/>
    </source>
</evidence>
<dbReference type="CDD" id="cd17928">
    <property type="entry name" value="DEXDc_SecA"/>
    <property type="match status" value="1"/>
</dbReference>
<dbReference type="InterPro" id="IPR011130">
    <property type="entry name" value="SecA_preprotein_X-link_dom"/>
</dbReference>
<dbReference type="HAMAP" id="MF_01382">
    <property type="entry name" value="SecA"/>
    <property type="match status" value="1"/>
</dbReference>
<dbReference type="InterPro" id="IPR036266">
    <property type="entry name" value="SecA_Wing/Scaffold_sf"/>
</dbReference>
<keyword evidence="8 12" id="KW-0653">Protein transport</keyword>
<dbReference type="OrthoDB" id="9805579at2"/>
<accession>A0A1T2XM14</accession>
<feature type="domain" description="Helicase C-terminal" evidence="14">
    <location>
        <begin position="418"/>
        <end position="582"/>
    </location>
</feature>
<evidence type="ECO:0000256" key="11">
    <source>
        <dbReference type="ARBA" id="ARBA00023136"/>
    </source>
</evidence>
<dbReference type="Gene3D" id="3.40.50.300">
    <property type="entry name" value="P-loop containing nucleotide triphosphate hydrolases"/>
    <property type="match status" value="3"/>
</dbReference>
<dbReference type="SUPFAM" id="SSF81767">
    <property type="entry name" value="Pre-protein crosslinking domain of SecA"/>
    <property type="match status" value="1"/>
</dbReference>
<dbReference type="InterPro" id="IPR000185">
    <property type="entry name" value="SecA"/>
</dbReference>
<comment type="subcellular location">
    <subcellularLocation>
        <location evidence="12">Cell membrane</location>
        <topology evidence="12">Peripheral membrane protein</topology>
        <orientation evidence="12">Cytoplasmic side</orientation>
    </subcellularLocation>
    <subcellularLocation>
        <location evidence="12">Cytoplasm</location>
    </subcellularLocation>
    <subcellularLocation>
        <location evidence="1">Membrane</location>
        <topology evidence="1">Peripheral membrane protein</topology>
    </subcellularLocation>
    <text evidence="12">Distribution is 50-50.</text>
</comment>
<dbReference type="GO" id="GO:0006605">
    <property type="term" value="P:protein targeting"/>
    <property type="evidence" value="ECO:0007669"/>
    <property type="project" value="UniProtKB-UniRule"/>
</dbReference>
<evidence type="ECO:0000256" key="6">
    <source>
        <dbReference type="ARBA" id="ARBA00022741"/>
    </source>
</evidence>
<dbReference type="RefSeq" id="WP_078496556.1">
    <property type="nucleotide sequence ID" value="NZ_MSZX01000001.1"/>
</dbReference>
<evidence type="ECO:0000256" key="5">
    <source>
        <dbReference type="ARBA" id="ARBA00022490"/>
    </source>
</evidence>
<dbReference type="Pfam" id="PF07516">
    <property type="entry name" value="SecA_SW"/>
    <property type="match status" value="2"/>
</dbReference>
<evidence type="ECO:0000256" key="1">
    <source>
        <dbReference type="ARBA" id="ARBA00004170"/>
    </source>
</evidence>
<dbReference type="Pfam" id="PF01043">
    <property type="entry name" value="SecA_PP_bind"/>
    <property type="match status" value="1"/>
</dbReference>
<dbReference type="SMART" id="SM00957">
    <property type="entry name" value="SecA_DEAD"/>
    <property type="match status" value="1"/>
</dbReference>
<dbReference type="Gene3D" id="1.10.3060.10">
    <property type="entry name" value="Helical scaffold and wing domains of SecA"/>
    <property type="match status" value="2"/>
</dbReference>
<keyword evidence="10 12" id="KW-0811">Translocation</keyword>
<keyword evidence="9 12" id="KW-1278">Translocase</keyword>
<dbReference type="PANTHER" id="PTHR30612">
    <property type="entry name" value="SECA INNER MEMBRANE COMPONENT OF SEC PROTEIN SECRETION SYSTEM"/>
    <property type="match status" value="1"/>
</dbReference>
<dbReference type="InterPro" id="IPR026389">
    <property type="entry name" value="SecA_Actinobact-type"/>
</dbReference>
<evidence type="ECO:0000256" key="12">
    <source>
        <dbReference type="HAMAP-Rule" id="MF_01382"/>
    </source>
</evidence>
<dbReference type="InterPro" id="IPR014018">
    <property type="entry name" value="SecA_motor_DEAD"/>
</dbReference>
<dbReference type="GO" id="GO:0005829">
    <property type="term" value="C:cytosol"/>
    <property type="evidence" value="ECO:0007669"/>
    <property type="project" value="TreeGrafter"/>
</dbReference>
<dbReference type="GO" id="GO:0005524">
    <property type="term" value="F:ATP binding"/>
    <property type="evidence" value="ECO:0007669"/>
    <property type="project" value="UniProtKB-UniRule"/>
</dbReference>
<comment type="subunit">
    <text evidence="12">Monomer and homodimer. Part of the essential Sec protein translocation apparatus which comprises SecA, SecYEG and auxiliary proteins SecDF. Other proteins may also be involved.</text>
</comment>
<gene>
    <name evidence="12" type="primary">secA</name>
    <name evidence="16" type="ORF">BVG16_00465</name>
</gene>
<dbReference type="GO" id="GO:0065002">
    <property type="term" value="P:intracellular protein transmembrane transport"/>
    <property type="evidence" value="ECO:0007669"/>
    <property type="project" value="UniProtKB-UniRule"/>
</dbReference>
<dbReference type="Proteomes" id="UP000190188">
    <property type="component" value="Unassembled WGS sequence"/>
</dbReference>
<evidence type="ECO:0000256" key="3">
    <source>
        <dbReference type="ARBA" id="ARBA00022448"/>
    </source>
</evidence>
<dbReference type="FunFam" id="3.40.50.300:FF:000429">
    <property type="entry name" value="Preprotein translocase subunit SecA"/>
    <property type="match status" value="1"/>
</dbReference>
<dbReference type="SMART" id="SM00958">
    <property type="entry name" value="SecA_PP_bind"/>
    <property type="match status" value="1"/>
</dbReference>
<keyword evidence="4 12" id="KW-1003">Cell membrane</keyword>
<feature type="binding site" evidence="12">
    <location>
        <position position="86"/>
    </location>
    <ligand>
        <name>ATP</name>
        <dbReference type="ChEBI" id="CHEBI:30616"/>
    </ligand>
</feature>
<reference evidence="16 17" key="1">
    <citation type="submission" date="2017-01" db="EMBL/GenBank/DDBJ databases">
        <title>Genome analysis of Paenibacillus selenitrireducens ES3-24.</title>
        <authorList>
            <person name="Xu D."/>
            <person name="Yao R."/>
            <person name="Zheng S."/>
        </authorList>
    </citation>
    <scope>NUCLEOTIDE SEQUENCE [LARGE SCALE GENOMIC DNA]</scope>
    <source>
        <strain evidence="16 17">ES3-24</strain>
    </source>
</reference>
<comment type="function">
    <text evidence="12">Part of the Sec protein translocase complex. Interacts with the SecYEG preprotein conducting channel. Has a central role in coupling the hydrolysis of ATP to the transfer of proteins into and across the cell membrane, serving as an ATP-driven molecular motor driving the stepwise translocation of polypeptide chains across the membrane.</text>
</comment>
<dbReference type="PROSITE" id="PS51196">
    <property type="entry name" value="SECA_MOTOR_DEAD"/>
    <property type="match status" value="1"/>
</dbReference>
<feature type="binding site" evidence="12">
    <location>
        <begin position="104"/>
        <end position="108"/>
    </location>
    <ligand>
        <name>ATP</name>
        <dbReference type="ChEBI" id="CHEBI:30616"/>
    </ligand>
</feature>
<dbReference type="Pfam" id="PF21090">
    <property type="entry name" value="P-loop_SecA"/>
    <property type="match status" value="2"/>
</dbReference>
<keyword evidence="7 12" id="KW-0067">ATP-binding</keyword>
<dbReference type="InterPro" id="IPR044722">
    <property type="entry name" value="SecA_SF2_C"/>
</dbReference>
<keyword evidence="3 12" id="KW-0813">Transport</keyword>
<feature type="domain" description="SecA family profile" evidence="15">
    <location>
        <begin position="4"/>
        <end position="578"/>
    </location>
</feature>
<keyword evidence="6 12" id="KW-0547">Nucleotide-binding</keyword>
<proteinExistence type="inferred from homology"/>
<dbReference type="GO" id="GO:0043952">
    <property type="term" value="P:protein transport by the Sec complex"/>
    <property type="evidence" value="ECO:0007669"/>
    <property type="project" value="TreeGrafter"/>
</dbReference>
<dbReference type="PRINTS" id="PR00906">
    <property type="entry name" value="SECA"/>
</dbReference>
<organism evidence="16 17">
    <name type="scientific">Paenibacillus selenitireducens</name>
    <dbReference type="NCBI Taxonomy" id="1324314"/>
    <lineage>
        <taxon>Bacteria</taxon>
        <taxon>Bacillati</taxon>
        <taxon>Bacillota</taxon>
        <taxon>Bacilli</taxon>
        <taxon>Bacillales</taxon>
        <taxon>Paenibacillaceae</taxon>
        <taxon>Paenibacillus</taxon>
    </lineage>
</organism>
<dbReference type="EMBL" id="MSZX01000001">
    <property type="protein sequence ID" value="OPA80858.1"/>
    <property type="molecule type" value="Genomic_DNA"/>
</dbReference>
<dbReference type="Pfam" id="PF07517">
    <property type="entry name" value="SecA_DEAD"/>
    <property type="match status" value="1"/>
</dbReference>
<evidence type="ECO:0000256" key="2">
    <source>
        <dbReference type="ARBA" id="ARBA00007650"/>
    </source>
</evidence>
<dbReference type="SUPFAM" id="SSF81886">
    <property type="entry name" value="Helical scaffold and wing domains of SecA"/>
    <property type="match status" value="1"/>
</dbReference>
<evidence type="ECO:0000256" key="8">
    <source>
        <dbReference type="ARBA" id="ARBA00022927"/>
    </source>
</evidence>
<dbReference type="GO" id="GO:0005886">
    <property type="term" value="C:plasma membrane"/>
    <property type="evidence" value="ECO:0007669"/>
    <property type="project" value="UniProtKB-SubCell"/>
</dbReference>
<dbReference type="STRING" id="1324314.BVG16_00465"/>
<protein>
    <recommendedName>
        <fullName evidence="12">Protein translocase subunit SecA</fullName>
        <ecNumber evidence="12">7.4.2.8</ecNumber>
    </recommendedName>
</protein>
<evidence type="ECO:0000259" key="15">
    <source>
        <dbReference type="PROSITE" id="PS51196"/>
    </source>
</evidence>
<dbReference type="Gene3D" id="3.90.1440.10">
    <property type="entry name" value="SecA, preprotein cross-linking domain"/>
    <property type="match status" value="1"/>
</dbReference>
<evidence type="ECO:0000256" key="7">
    <source>
        <dbReference type="ARBA" id="ARBA00022840"/>
    </source>
</evidence>
<comment type="catalytic activity">
    <reaction evidence="12">
        <text>ATP + H2O + cellular proteinSide 1 = ADP + phosphate + cellular proteinSide 2.</text>
        <dbReference type="EC" id="7.4.2.8"/>
    </reaction>
</comment>
<evidence type="ECO:0000313" key="16">
    <source>
        <dbReference type="EMBL" id="OPA80858.1"/>
    </source>
</evidence>
<evidence type="ECO:0000313" key="17">
    <source>
        <dbReference type="Proteomes" id="UP000190188"/>
    </source>
</evidence>
<dbReference type="GO" id="GO:0008564">
    <property type="term" value="F:protein-exporting ATPase activity"/>
    <property type="evidence" value="ECO:0007669"/>
    <property type="project" value="UniProtKB-EC"/>
</dbReference>
<comment type="caution">
    <text evidence="16">The sequence shown here is derived from an EMBL/GenBank/DDBJ whole genome shotgun (WGS) entry which is preliminary data.</text>
</comment>
<dbReference type="EC" id="7.4.2.8" evidence="12"/>
<comment type="similarity">
    <text evidence="2 12">Belongs to the SecA family.</text>
</comment>
<evidence type="ECO:0000259" key="13">
    <source>
        <dbReference type="PROSITE" id="PS51192"/>
    </source>
</evidence>
<dbReference type="PROSITE" id="PS51194">
    <property type="entry name" value="HELICASE_CTER"/>
    <property type="match status" value="1"/>
</dbReference>
<dbReference type="CDD" id="cd18803">
    <property type="entry name" value="SF2_C_secA"/>
    <property type="match status" value="1"/>
</dbReference>
<dbReference type="InterPro" id="IPR036670">
    <property type="entry name" value="SecA_X-link_sf"/>
</dbReference>
<dbReference type="PANTHER" id="PTHR30612:SF0">
    <property type="entry name" value="CHLOROPLAST PROTEIN-TRANSPORTING ATPASE"/>
    <property type="match status" value="1"/>
</dbReference>
<sequence length="761" mass="86545">MDKNNMFTKMNTMFNSYRLKPYYEKVKRIKEIQMNNWSDSEIKGHAEELKFRALNGTPLTELLLEAAALVDEVVWRFMKIRLFDVQWVAGMALCEGNLVEMQTGEGKTLSAVLPAYLNALQGKGAHVFTFNEYLAHRDAEWMGPIYQFLGLTVGCIQEGQRMAEKKAAYDADITYLTAKQACFDYLKDSLVYDQRNKVQRPLHFVLVDESDSILIDEARVPLVIAGEMGESRVDFYDMTRIVNQLVQGIDYDTDDNKRNVYVTDEGVEKVEALLECDNLYELEHHDKLTELHCALHAEALLKRNVHYIVRNGAVQLIDEFTGRIADQRHWPDGLQAAVEAKEGLTIQSSGKILGSMTLQHFLSLYEKICGMTATAQSSADEFRDTYALDLIVIPPNKPCRRVDFPHTIFTHLEAKRNAIINEIMSVHQMKRPILVGTASVEESNQLAADLMSKGILCNVLNAENDQKEAEIIARAGVMGAVTVSTNMAGRGVDILLGGGDPEEYKRVTKLGGLYVLGTNLHGSLRVDNQLRGRAGRQGDPGSSRFMISLEDDFLLTFGLKEELPKEYQTLHQEGPLKDPKIQSVINHIQLVIDGQNYEIKKTLNRYADLLEQQRSILFQKRSDVLCNILKPTILESRVPELHEQLCRALGKDKVDETEKYVLLVQIDKCWADYLDYVAYIKEGIHLESLSHKNPLDEYNRLIIQAFESLEEKIETAVVDIFFSMDVDQGEFDLHVPELKVPSATWTYIINDRFFQNRVNLF</sequence>
<dbReference type="SUPFAM" id="SSF52540">
    <property type="entry name" value="P-loop containing nucleoside triphosphate hydrolases"/>
    <property type="match status" value="2"/>
</dbReference>
<dbReference type="InterPro" id="IPR001650">
    <property type="entry name" value="Helicase_C-like"/>
</dbReference>
<dbReference type="PROSITE" id="PS01312">
    <property type="entry name" value="SECA"/>
    <property type="match status" value="1"/>
</dbReference>
<keyword evidence="5 12" id="KW-0963">Cytoplasm</keyword>
<dbReference type="GO" id="GO:0031522">
    <property type="term" value="C:cell envelope Sec protein transport complex"/>
    <property type="evidence" value="ECO:0007669"/>
    <property type="project" value="TreeGrafter"/>
</dbReference>
<dbReference type="GO" id="GO:0017038">
    <property type="term" value="P:protein import"/>
    <property type="evidence" value="ECO:0007669"/>
    <property type="project" value="InterPro"/>
</dbReference>
<evidence type="ECO:0000259" key="14">
    <source>
        <dbReference type="PROSITE" id="PS51194"/>
    </source>
</evidence>
<keyword evidence="17" id="KW-1185">Reference proteome</keyword>
<evidence type="ECO:0000256" key="9">
    <source>
        <dbReference type="ARBA" id="ARBA00022967"/>
    </source>
</evidence>
<feature type="domain" description="Helicase ATP-binding" evidence="13">
    <location>
        <begin position="88"/>
        <end position="245"/>
    </location>
</feature>
<dbReference type="AlphaFoldDB" id="A0A1T2XM14"/>
<dbReference type="InterPro" id="IPR011115">
    <property type="entry name" value="SecA_DEAD"/>
</dbReference>
<dbReference type="InterPro" id="IPR014001">
    <property type="entry name" value="Helicase_ATP-bd"/>
</dbReference>
<keyword evidence="11 12" id="KW-0472">Membrane</keyword>
<name>A0A1T2XM14_9BACL</name>
<dbReference type="PROSITE" id="PS51192">
    <property type="entry name" value="HELICASE_ATP_BIND_1"/>
    <property type="match status" value="1"/>
</dbReference>
<dbReference type="NCBIfam" id="TIGR04221">
    <property type="entry name" value="SecA2_Mycobac"/>
    <property type="match status" value="1"/>
</dbReference>
<feature type="binding site" evidence="12">
    <location>
        <position position="493"/>
    </location>
    <ligand>
        <name>ATP</name>
        <dbReference type="ChEBI" id="CHEBI:30616"/>
    </ligand>
</feature>
<dbReference type="InterPro" id="IPR027417">
    <property type="entry name" value="P-loop_NTPase"/>
</dbReference>
<dbReference type="InterPro" id="IPR011116">
    <property type="entry name" value="SecA_Wing/Scaffold"/>
</dbReference>
<dbReference type="InterPro" id="IPR020937">
    <property type="entry name" value="SecA_CS"/>
</dbReference>